<evidence type="ECO:0000313" key="7">
    <source>
        <dbReference type="Proteomes" id="UP000549394"/>
    </source>
</evidence>
<sequence length="118" mass="12877">MQKVPLKQVVLLGSTSLVILLHILSLALPYWTKTPYLYSGLFRVCTTVSSVSVCGDVEYKKDAIRAVIAFMFIGLIVLIAVLGLIIAFLTLLSSQSEQRKKIGLAISYGVAGNQKEKC</sequence>
<evidence type="ECO:0000256" key="4">
    <source>
        <dbReference type="ARBA" id="ARBA00023136"/>
    </source>
</evidence>
<evidence type="ECO:0000256" key="1">
    <source>
        <dbReference type="ARBA" id="ARBA00004141"/>
    </source>
</evidence>
<evidence type="ECO:0000256" key="3">
    <source>
        <dbReference type="ARBA" id="ARBA00022989"/>
    </source>
</evidence>
<evidence type="ECO:0000313" key="6">
    <source>
        <dbReference type="EMBL" id="CAD5114149.1"/>
    </source>
</evidence>
<organism evidence="6 7">
    <name type="scientific">Dimorphilus gyrociliatus</name>
    <dbReference type="NCBI Taxonomy" id="2664684"/>
    <lineage>
        <taxon>Eukaryota</taxon>
        <taxon>Metazoa</taxon>
        <taxon>Spiralia</taxon>
        <taxon>Lophotrochozoa</taxon>
        <taxon>Annelida</taxon>
        <taxon>Polychaeta</taxon>
        <taxon>Polychaeta incertae sedis</taxon>
        <taxon>Dinophilidae</taxon>
        <taxon>Dimorphilus</taxon>
    </lineage>
</organism>
<keyword evidence="4 5" id="KW-0472">Membrane</keyword>
<feature type="transmembrane region" description="Helical" evidence="5">
    <location>
        <begin position="66"/>
        <end position="92"/>
    </location>
</feature>
<name>A0A7I8VFH8_9ANNE</name>
<evidence type="ECO:0000256" key="2">
    <source>
        <dbReference type="ARBA" id="ARBA00022692"/>
    </source>
</evidence>
<gene>
    <name evidence="6" type="ORF">DGYR_LOCUS3026</name>
</gene>
<keyword evidence="7" id="KW-1185">Reference proteome</keyword>
<dbReference type="InterPro" id="IPR004031">
    <property type="entry name" value="PMP22/EMP/MP20/Claudin"/>
</dbReference>
<dbReference type="AlphaFoldDB" id="A0A7I8VFH8"/>
<dbReference type="GO" id="GO:0016020">
    <property type="term" value="C:membrane"/>
    <property type="evidence" value="ECO:0007669"/>
    <property type="project" value="UniProtKB-SubCell"/>
</dbReference>
<comment type="caution">
    <text evidence="6">The sequence shown here is derived from an EMBL/GenBank/DDBJ whole genome shotgun (WGS) entry which is preliminary data.</text>
</comment>
<accession>A0A7I8VFH8</accession>
<comment type="subcellular location">
    <subcellularLocation>
        <location evidence="1">Membrane</location>
        <topology evidence="1">Multi-pass membrane protein</topology>
    </subcellularLocation>
</comment>
<keyword evidence="3 5" id="KW-1133">Transmembrane helix</keyword>
<protein>
    <submittedName>
        <fullName evidence="6">DgyrCDS3293</fullName>
    </submittedName>
</protein>
<dbReference type="Proteomes" id="UP000549394">
    <property type="component" value="Unassembled WGS sequence"/>
</dbReference>
<dbReference type="Gene3D" id="1.20.140.150">
    <property type="match status" value="1"/>
</dbReference>
<evidence type="ECO:0000256" key="5">
    <source>
        <dbReference type="SAM" id="Phobius"/>
    </source>
</evidence>
<keyword evidence="2 5" id="KW-0812">Transmembrane</keyword>
<proteinExistence type="predicted"/>
<reference evidence="6 7" key="1">
    <citation type="submission" date="2020-08" db="EMBL/GenBank/DDBJ databases">
        <authorList>
            <person name="Hejnol A."/>
        </authorList>
    </citation>
    <scope>NUCLEOTIDE SEQUENCE [LARGE SCALE GENOMIC DNA]</scope>
</reference>
<dbReference type="EMBL" id="CAJFCJ010000005">
    <property type="protein sequence ID" value="CAD5114149.1"/>
    <property type="molecule type" value="Genomic_DNA"/>
</dbReference>
<feature type="transmembrane region" description="Helical" evidence="5">
    <location>
        <begin position="9"/>
        <end position="31"/>
    </location>
</feature>
<dbReference type="Pfam" id="PF00822">
    <property type="entry name" value="PMP22_Claudin"/>
    <property type="match status" value="1"/>
</dbReference>